<dbReference type="NCBIfam" id="TIGR03709">
    <property type="entry name" value="PPK2_rel_1"/>
    <property type="match status" value="1"/>
</dbReference>
<dbReference type="InterPro" id="IPR027417">
    <property type="entry name" value="P-loop_NTPase"/>
</dbReference>
<dbReference type="Pfam" id="PF03976">
    <property type="entry name" value="PPK2"/>
    <property type="match status" value="1"/>
</dbReference>
<dbReference type="InterPro" id="IPR022300">
    <property type="entry name" value="PPK2-rel_1"/>
</dbReference>
<evidence type="ECO:0000256" key="2">
    <source>
        <dbReference type="ARBA" id="ARBA00022777"/>
    </source>
</evidence>
<name>A0A3G6J6E1_9CORY</name>
<dbReference type="SUPFAM" id="SSF52540">
    <property type="entry name" value="P-loop containing nucleoside triphosphate hydrolases"/>
    <property type="match status" value="1"/>
</dbReference>
<keyword evidence="5" id="KW-1185">Reference proteome</keyword>
<gene>
    <name evidence="4" type="ORF">CCHOA_06330</name>
</gene>
<keyword evidence="2 4" id="KW-0418">Kinase</keyword>
<organism evidence="4 5">
    <name type="scientific">Corynebacterium choanae</name>
    <dbReference type="NCBI Taxonomy" id="1862358"/>
    <lineage>
        <taxon>Bacteria</taxon>
        <taxon>Bacillati</taxon>
        <taxon>Actinomycetota</taxon>
        <taxon>Actinomycetes</taxon>
        <taxon>Mycobacteriales</taxon>
        <taxon>Corynebacteriaceae</taxon>
        <taxon>Corynebacterium</taxon>
    </lineage>
</organism>
<dbReference type="InterPro" id="IPR022488">
    <property type="entry name" value="PPK2-related"/>
</dbReference>
<accession>A0A3G6J6E1</accession>
<evidence type="ECO:0000256" key="1">
    <source>
        <dbReference type="ARBA" id="ARBA00022679"/>
    </source>
</evidence>
<evidence type="ECO:0000313" key="5">
    <source>
        <dbReference type="Proteomes" id="UP000269019"/>
    </source>
</evidence>
<dbReference type="GO" id="GO:0006797">
    <property type="term" value="P:polyphosphate metabolic process"/>
    <property type="evidence" value="ECO:0007669"/>
    <property type="project" value="InterPro"/>
</dbReference>
<dbReference type="EMBL" id="CP033896">
    <property type="protein sequence ID" value="AZA13665.1"/>
    <property type="molecule type" value="Genomic_DNA"/>
</dbReference>
<reference evidence="4 5" key="1">
    <citation type="submission" date="2018-11" db="EMBL/GenBank/DDBJ databases">
        <authorList>
            <person name="Kleinhagauer T."/>
            <person name="Glaeser S.P."/>
            <person name="Spergser J."/>
            <person name="Ruckert C."/>
            <person name="Kaempfer P."/>
            <person name="Busse H.-J."/>
        </authorList>
    </citation>
    <scope>NUCLEOTIDE SEQUENCE [LARGE SCALE GENOMIC DNA]</scope>
    <source>
        <strain evidence="4 5">200CH</strain>
    </source>
</reference>
<dbReference type="PANTHER" id="PTHR34383">
    <property type="entry name" value="POLYPHOSPHATE:AMP PHOSPHOTRANSFERASE-RELATED"/>
    <property type="match status" value="1"/>
</dbReference>
<dbReference type="Gene3D" id="3.40.50.300">
    <property type="entry name" value="P-loop containing nucleotide triphosphate hydrolases"/>
    <property type="match status" value="1"/>
</dbReference>
<dbReference type="Proteomes" id="UP000269019">
    <property type="component" value="Chromosome"/>
</dbReference>
<evidence type="ECO:0000313" key="4">
    <source>
        <dbReference type="EMBL" id="AZA13665.1"/>
    </source>
</evidence>
<dbReference type="PIRSF" id="PIRSF028756">
    <property type="entry name" value="PPK2_prd"/>
    <property type="match status" value="1"/>
</dbReference>
<dbReference type="KEGG" id="ccho:CCHOA_06330"/>
<dbReference type="AlphaFoldDB" id="A0A3G6J6E1"/>
<dbReference type="GO" id="GO:0008976">
    <property type="term" value="F:polyphosphate kinase activity"/>
    <property type="evidence" value="ECO:0007669"/>
    <property type="project" value="InterPro"/>
</dbReference>
<feature type="domain" description="Polyphosphate kinase-2-related" evidence="3">
    <location>
        <begin position="49"/>
        <end position="264"/>
    </location>
</feature>
<dbReference type="InterPro" id="IPR016898">
    <property type="entry name" value="Polyphosphate_phosphotransfera"/>
</dbReference>
<evidence type="ECO:0000259" key="3">
    <source>
        <dbReference type="Pfam" id="PF03976"/>
    </source>
</evidence>
<keyword evidence="1" id="KW-0808">Transferase</keyword>
<protein>
    <submittedName>
        <fullName evidence="4">Polyphosphate kinase 2 (PPK2)</fullName>
    </submittedName>
</protein>
<sequence>MVPMANFSVEDARATQVTPGFQLADIDPAATPNFSDSKKKLLHEFTEIDDELTDLQEMLYANARAGLPHTPRILLVLQGMDTSGKGGVIRHVMGTLDPQGVDLAAFGVPTEQERQHDFLWRIKKALPRAGRIGVFDRSHYEDVLVHRVHGLSPLPVIEQRYGQIVEFEQELVDSGTTIIKVMLHISPEFQAENLRERLERKDKYWKYNPGDIDERLHWEEYQQAYQIALERTSTASAPWYCVPSDNKPYARMVVKYLLLGALRDLQLQWPPADFDPAVELARLEASQQQLQQRLTQQQ</sequence>
<dbReference type="PANTHER" id="PTHR34383:SF3">
    <property type="entry name" value="POLYPHOSPHATE:AMP PHOSPHOTRANSFERASE"/>
    <property type="match status" value="1"/>
</dbReference>
<proteinExistence type="predicted"/>